<dbReference type="AlphaFoldDB" id="A0A9E2KYR2"/>
<proteinExistence type="predicted"/>
<evidence type="ECO:0000313" key="4">
    <source>
        <dbReference type="Proteomes" id="UP000724657"/>
    </source>
</evidence>
<name>A0A9E2KYR2_9FUSO</name>
<dbReference type="InterPro" id="IPR003607">
    <property type="entry name" value="HD/PDEase_dom"/>
</dbReference>
<dbReference type="Proteomes" id="UP000724657">
    <property type="component" value="Unassembled WGS sequence"/>
</dbReference>
<gene>
    <name evidence="3" type="ORF">IAA47_02410</name>
</gene>
<sequence>MKNIFILFYLLVSTLLLGENITISYPKNKMSYHFYKDLTTNKYSGNYAYLFNEINKDNRYEFKYELENDVYNEDIQIRKIGSFSTNYYYLETPYTQKVFIIGNDDVNIDDIKNKEHLRIGCLGLGIEDLKRVQTIYNLKAYETVTFFRNEMDAMYALKNSKVDVLFILNFKKNNKFDGQILGVANLREYIGIRKDQSELLDRIKPQLDLLFENNDKLLKLNMKNKENYLKYLYADLNDYEEIRKEYKKLKVLVPNRNYIPYYKEKRFKKIGIVPFIMKNIENFLGIPVEYVFSEDEDWDIKAVDFSNNDKSISKEYYRTKIVGINHIYDNKITNYDQLDDLRIIKLKGINLDTLLKKVKTKEIIEVDSLKEAFKLLKDREGDILIGPYSLLNSYMNTYNYNKYFKLSLSQFEVVVEMTFKDERLKNILNDLLQSYSVDEIEYVSNRAILLDKPVNIWLIITDILVVVFIIFSITFIRKHIIKCKLNEFLKLFIKIEDINLMKDERSLYHIQNVAKISKLIAQELKFSKRRIITIEKLGLLHDIGLIFIPSKIILNKKIGTLSEREEEIFREHIQLGELLLKGIGIRARKRRIIEYHHENLDGSGYLGISREHLPIEARILRIADMYDRIVGWQNNSHEKAMEFLEKYKNIYFDERLVDIVSGLEKELKAIYTYENQNKDNDRLLKEFGDILTK</sequence>
<organism evidence="3 4">
    <name type="scientific">Candidatus Fusobacterium pullicola</name>
    <dbReference type="NCBI Taxonomy" id="2838601"/>
    <lineage>
        <taxon>Bacteria</taxon>
        <taxon>Fusobacteriati</taxon>
        <taxon>Fusobacteriota</taxon>
        <taxon>Fusobacteriia</taxon>
        <taxon>Fusobacteriales</taxon>
        <taxon>Fusobacteriaceae</taxon>
        <taxon>Fusobacterium</taxon>
    </lineage>
</organism>
<dbReference type="Gene3D" id="3.40.190.10">
    <property type="entry name" value="Periplasmic binding protein-like II"/>
    <property type="match status" value="2"/>
</dbReference>
<reference evidence="3" key="1">
    <citation type="journal article" date="2021" name="PeerJ">
        <title>Extensive microbial diversity within the chicken gut microbiome revealed by metagenomics and culture.</title>
        <authorList>
            <person name="Gilroy R."/>
            <person name="Ravi A."/>
            <person name="Getino M."/>
            <person name="Pursley I."/>
            <person name="Horton D.L."/>
            <person name="Alikhan N.F."/>
            <person name="Baker D."/>
            <person name="Gharbi K."/>
            <person name="Hall N."/>
            <person name="Watson M."/>
            <person name="Adriaenssens E.M."/>
            <person name="Foster-Nyarko E."/>
            <person name="Jarju S."/>
            <person name="Secka A."/>
            <person name="Antonio M."/>
            <person name="Oren A."/>
            <person name="Chaudhuri R.R."/>
            <person name="La Ragione R."/>
            <person name="Hildebrand F."/>
            <person name="Pallen M.J."/>
        </authorList>
    </citation>
    <scope>NUCLEOTIDE SEQUENCE</scope>
    <source>
        <strain evidence="3">A6-441</strain>
    </source>
</reference>
<feature type="domain" description="HD-GYP" evidence="2">
    <location>
        <begin position="484"/>
        <end position="676"/>
    </location>
</feature>
<feature type="transmembrane region" description="Helical" evidence="1">
    <location>
        <begin position="456"/>
        <end position="476"/>
    </location>
</feature>
<dbReference type="EMBL" id="JAHLFN010000019">
    <property type="protein sequence ID" value="MBU3841834.1"/>
    <property type="molecule type" value="Genomic_DNA"/>
</dbReference>
<dbReference type="InterPro" id="IPR037522">
    <property type="entry name" value="HD_GYP_dom"/>
</dbReference>
<evidence type="ECO:0000313" key="3">
    <source>
        <dbReference type="EMBL" id="MBU3841834.1"/>
    </source>
</evidence>
<dbReference type="SUPFAM" id="SSF53850">
    <property type="entry name" value="Periplasmic binding protein-like II"/>
    <property type="match status" value="1"/>
</dbReference>
<dbReference type="PANTHER" id="PTHR45228:SF4">
    <property type="entry name" value="LIPOPROTEIN"/>
    <property type="match status" value="1"/>
</dbReference>
<protein>
    <submittedName>
        <fullName evidence="3">HD domain-containing protein</fullName>
    </submittedName>
</protein>
<evidence type="ECO:0000256" key="1">
    <source>
        <dbReference type="SAM" id="Phobius"/>
    </source>
</evidence>
<dbReference type="SMART" id="SM00471">
    <property type="entry name" value="HDc"/>
    <property type="match status" value="1"/>
</dbReference>
<dbReference type="PROSITE" id="PS51832">
    <property type="entry name" value="HD_GYP"/>
    <property type="match status" value="1"/>
</dbReference>
<dbReference type="Pfam" id="PF13487">
    <property type="entry name" value="HD_5"/>
    <property type="match status" value="1"/>
</dbReference>
<keyword evidence="1" id="KW-0472">Membrane</keyword>
<dbReference type="CDD" id="cd00077">
    <property type="entry name" value="HDc"/>
    <property type="match status" value="1"/>
</dbReference>
<reference evidence="3" key="2">
    <citation type="submission" date="2021-04" db="EMBL/GenBank/DDBJ databases">
        <authorList>
            <person name="Gilroy R."/>
        </authorList>
    </citation>
    <scope>NUCLEOTIDE SEQUENCE</scope>
    <source>
        <strain evidence="3">A6-441</strain>
    </source>
</reference>
<dbReference type="InterPro" id="IPR052020">
    <property type="entry name" value="Cyclic_di-GMP/3'3'-cGAMP_PDE"/>
</dbReference>
<dbReference type="Gene3D" id="1.10.3210.10">
    <property type="entry name" value="Hypothetical protein af1432"/>
    <property type="match status" value="1"/>
</dbReference>
<keyword evidence="1" id="KW-1133">Transmembrane helix</keyword>
<accession>A0A9E2KYR2</accession>
<evidence type="ECO:0000259" key="2">
    <source>
        <dbReference type="PROSITE" id="PS51832"/>
    </source>
</evidence>
<dbReference type="SUPFAM" id="SSF109604">
    <property type="entry name" value="HD-domain/PDEase-like"/>
    <property type="match status" value="1"/>
</dbReference>
<dbReference type="PANTHER" id="PTHR45228">
    <property type="entry name" value="CYCLIC DI-GMP PHOSPHODIESTERASE TM_0186-RELATED"/>
    <property type="match status" value="1"/>
</dbReference>
<comment type="caution">
    <text evidence="3">The sequence shown here is derived from an EMBL/GenBank/DDBJ whole genome shotgun (WGS) entry which is preliminary data.</text>
</comment>
<keyword evidence="1" id="KW-0812">Transmembrane</keyword>